<dbReference type="EMBL" id="FOGF01000022">
    <property type="protein sequence ID" value="SER15462.1"/>
    <property type="molecule type" value="Genomic_DNA"/>
</dbReference>
<feature type="transmembrane region" description="Helical" evidence="1">
    <location>
        <begin position="63"/>
        <end position="84"/>
    </location>
</feature>
<feature type="transmembrane region" description="Helical" evidence="1">
    <location>
        <begin position="137"/>
        <end position="155"/>
    </location>
</feature>
<dbReference type="InterPro" id="IPR027417">
    <property type="entry name" value="P-loop_NTPase"/>
</dbReference>
<organism evidence="3 4">
    <name type="scientific">Granulicatella balaenopterae</name>
    <dbReference type="NCBI Taxonomy" id="137733"/>
    <lineage>
        <taxon>Bacteria</taxon>
        <taxon>Bacillati</taxon>
        <taxon>Bacillota</taxon>
        <taxon>Bacilli</taxon>
        <taxon>Lactobacillales</taxon>
        <taxon>Carnobacteriaceae</taxon>
        <taxon>Granulicatella</taxon>
    </lineage>
</organism>
<dbReference type="InterPro" id="IPR052754">
    <property type="entry name" value="NTPase_KAP_P-loop"/>
</dbReference>
<dbReference type="Pfam" id="PF07693">
    <property type="entry name" value="KAP_NTPase"/>
    <property type="match status" value="1"/>
</dbReference>
<dbReference type="Proteomes" id="UP000198556">
    <property type="component" value="Unassembled WGS sequence"/>
</dbReference>
<proteinExistence type="predicted"/>
<keyword evidence="1" id="KW-0472">Membrane</keyword>
<evidence type="ECO:0000313" key="4">
    <source>
        <dbReference type="Proteomes" id="UP000198556"/>
    </source>
</evidence>
<feature type="domain" description="KAP NTPase" evidence="2">
    <location>
        <begin position="212"/>
        <end position="445"/>
    </location>
</feature>
<protein>
    <submittedName>
        <fullName evidence="3">KAP family P-loop domain-containing protein</fullName>
    </submittedName>
</protein>
<keyword evidence="1" id="KW-1133">Transmembrane helix</keyword>
<dbReference type="SUPFAM" id="SSF52540">
    <property type="entry name" value="P-loop containing nucleoside triphosphate hydrolases"/>
    <property type="match status" value="1"/>
</dbReference>
<reference evidence="3 4" key="1">
    <citation type="submission" date="2016-10" db="EMBL/GenBank/DDBJ databases">
        <authorList>
            <person name="de Groot N.N."/>
        </authorList>
    </citation>
    <scope>NUCLEOTIDE SEQUENCE [LARGE SCALE GENOMIC DNA]</scope>
    <source>
        <strain evidence="3 4">DSM 15827</strain>
    </source>
</reference>
<evidence type="ECO:0000313" key="3">
    <source>
        <dbReference type="EMBL" id="SER15462.1"/>
    </source>
</evidence>
<keyword evidence="1" id="KW-0812">Transmembrane</keyword>
<dbReference type="PANTHER" id="PTHR22674:SF6">
    <property type="entry name" value="NTPASE KAP FAMILY P-LOOP DOMAIN-CONTAINING PROTEIN 1"/>
    <property type="match status" value="1"/>
</dbReference>
<dbReference type="STRING" id="137733.SAMN05421767_1222"/>
<gene>
    <name evidence="3" type="ORF">SAMN05421767_1222</name>
</gene>
<evidence type="ECO:0000259" key="2">
    <source>
        <dbReference type="Pfam" id="PF07693"/>
    </source>
</evidence>
<dbReference type="OrthoDB" id="9795864at2"/>
<dbReference type="AlphaFoldDB" id="A0A1H9LVE8"/>
<evidence type="ECO:0000256" key="1">
    <source>
        <dbReference type="SAM" id="Phobius"/>
    </source>
</evidence>
<sequence length="459" mass="52421">MSNKNEENSSEEHNKIESYFTKKHKVYPLAQTLKLVVVITAIALFIDIQNYPSILIDKFEVTTFGLAIVTVFVIISITAYEDGLHKQLTLPFINRLDYLMAICGEAGLLYLFSSWLIEVIGITYNESDSWSNELLAWDYKSWIALVVCAISFIILKKRYSIITINEQKQQSTNQNKIVYDFEKVYSGGLSIPKGQRFIISDEEAPNDLFGRARLINHLESLIASGSANDGCVISLQGKWGAGKTTLVNNVKEKVMESHDESDEKIIWIDEFDPWNYKDEEALVTSLLDAIIKRTGIHYQSSYFNKAASTLAKLILKTDSNAIDDIFRKDITLKEFKKRINDCLKDSNKKVVMVIDNLDRIDEEKLILIFDVIGNHLKFDNVTYLLLFDHERVGDVFESRPHLGYEYVNKIITIPITLPKLDNTKAKEVYGTALDNIFKAYNLDENIGEYDALLDTMLTL</sequence>
<dbReference type="PANTHER" id="PTHR22674">
    <property type="entry name" value="NTPASE, KAP FAMILY P-LOOP DOMAIN-CONTAINING 1"/>
    <property type="match status" value="1"/>
</dbReference>
<dbReference type="InterPro" id="IPR011646">
    <property type="entry name" value="KAP_P-loop"/>
</dbReference>
<feature type="transmembrane region" description="Helical" evidence="1">
    <location>
        <begin position="96"/>
        <end position="117"/>
    </location>
</feature>
<feature type="transmembrane region" description="Helical" evidence="1">
    <location>
        <begin position="32"/>
        <end position="51"/>
    </location>
</feature>
<accession>A0A1H9LVE8</accession>
<keyword evidence="4" id="KW-1185">Reference proteome</keyword>
<name>A0A1H9LVE8_9LACT</name>
<dbReference type="RefSeq" id="WP_089746786.1">
    <property type="nucleotide sequence ID" value="NZ_FOGF01000022.1"/>
</dbReference>
<dbReference type="Gene3D" id="3.40.50.300">
    <property type="entry name" value="P-loop containing nucleotide triphosphate hydrolases"/>
    <property type="match status" value="1"/>
</dbReference>